<reference evidence="4" key="1">
    <citation type="submission" date="2020-12" db="EMBL/GenBank/DDBJ databases">
        <authorList>
            <person name="Iha C."/>
        </authorList>
    </citation>
    <scope>NUCLEOTIDE SEQUENCE</scope>
</reference>
<feature type="domain" description="BRO1" evidence="3">
    <location>
        <begin position="1"/>
        <end position="374"/>
    </location>
</feature>
<name>A0A8S1JA50_9CHLO</name>
<accession>A0A8S1JA50</accession>
<dbReference type="InterPro" id="IPR038499">
    <property type="entry name" value="BRO1_sf"/>
</dbReference>
<dbReference type="PANTHER" id="PTHR23032">
    <property type="entry name" value="BRO1 DOMAIN-CONTAINING PROTEIN BROX"/>
    <property type="match status" value="1"/>
</dbReference>
<dbReference type="PANTHER" id="PTHR23032:SF13">
    <property type="entry name" value="BRO1 DOMAIN-CONTAINING PROTEIN BROX"/>
    <property type="match status" value="1"/>
</dbReference>
<dbReference type="SMART" id="SM01041">
    <property type="entry name" value="BRO1"/>
    <property type="match status" value="1"/>
</dbReference>
<dbReference type="OrthoDB" id="10266451at2759"/>
<gene>
    <name evidence="4" type="ORF">OSTQU699_LOCUS8303</name>
</gene>
<dbReference type="InterPro" id="IPR004328">
    <property type="entry name" value="BRO1_dom"/>
</dbReference>
<comment type="similarity">
    <text evidence="1">Belongs to the BROX family.</text>
</comment>
<dbReference type="PROSITE" id="PS51180">
    <property type="entry name" value="BRO1"/>
    <property type="match status" value="1"/>
</dbReference>
<protein>
    <recommendedName>
        <fullName evidence="3">BRO1 domain-containing protein</fullName>
    </recommendedName>
</protein>
<dbReference type="EMBL" id="CAJHUC010002008">
    <property type="protein sequence ID" value="CAD7702946.1"/>
    <property type="molecule type" value="Genomic_DNA"/>
</dbReference>
<sequence length="374" mass="41299">MPWSPLLRFSAPWEKLASKPFSFEDALKVDNALDLESLRELSGYRRIAVAPRAAGMGLEAQIEQLRHYYSLLSDFLPKLNDFGDDSSRKKLQFEWTSPTSGRPAVYLKIKGLQLELAMVVFLYGSSLRERAYSIVQDLWNGADDEINAEERGSSVVEAAKIFKEAAGLYHYLAETVLQPLQEELPGDRPAELVEGMSTCFEHMCLGEAQALTALRAEMKGSSHGLTASLHVGASDLFEQASKALKQETGAFNTVSANLRRFLAMSSSVEACRAFEHMAKDLLSDSEAGMAVACCEEANTQLQDCRTVAEGDAGWVAILDAEGARLQNTRAKCDKVRTDVLFQSVPKSGPQLLEGKILAKPSEYRPEEHRKRRGS</sequence>
<evidence type="ECO:0000313" key="4">
    <source>
        <dbReference type="EMBL" id="CAD7702946.1"/>
    </source>
</evidence>
<evidence type="ECO:0000256" key="2">
    <source>
        <dbReference type="SAM" id="MobiDB-lite"/>
    </source>
</evidence>
<comment type="caution">
    <text evidence="4">The sequence shown here is derived from an EMBL/GenBank/DDBJ whole genome shotgun (WGS) entry which is preliminary data.</text>
</comment>
<feature type="region of interest" description="Disordered" evidence="2">
    <location>
        <begin position="355"/>
        <end position="374"/>
    </location>
</feature>
<organism evidence="4 5">
    <name type="scientific">Ostreobium quekettii</name>
    <dbReference type="NCBI Taxonomy" id="121088"/>
    <lineage>
        <taxon>Eukaryota</taxon>
        <taxon>Viridiplantae</taxon>
        <taxon>Chlorophyta</taxon>
        <taxon>core chlorophytes</taxon>
        <taxon>Ulvophyceae</taxon>
        <taxon>TCBD clade</taxon>
        <taxon>Bryopsidales</taxon>
        <taxon>Ostreobineae</taxon>
        <taxon>Ostreobiaceae</taxon>
        <taxon>Ostreobium</taxon>
    </lineage>
</organism>
<evidence type="ECO:0000313" key="5">
    <source>
        <dbReference type="Proteomes" id="UP000708148"/>
    </source>
</evidence>
<dbReference type="Gene3D" id="1.25.40.280">
    <property type="entry name" value="alix/aip1 like domains"/>
    <property type="match status" value="1"/>
</dbReference>
<evidence type="ECO:0000256" key="1">
    <source>
        <dbReference type="ARBA" id="ARBA00008901"/>
    </source>
</evidence>
<keyword evidence="5" id="KW-1185">Reference proteome</keyword>
<dbReference type="Pfam" id="PF03097">
    <property type="entry name" value="BRO1"/>
    <property type="match status" value="1"/>
</dbReference>
<dbReference type="AlphaFoldDB" id="A0A8S1JA50"/>
<proteinExistence type="inferred from homology"/>
<evidence type="ECO:0000259" key="3">
    <source>
        <dbReference type="PROSITE" id="PS51180"/>
    </source>
</evidence>
<dbReference type="InterPro" id="IPR038898">
    <property type="entry name" value="BROX"/>
</dbReference>
<dbReference type="Proteomes" id="UP000708148">
    <property type="component" value="Unassembled WGS sequence"/>
</dbReference>